<feature type="chain" id="PRO_5045566021" description="DUF4352 domain-containing protein" evidence="2">
    <location>
        <begin position="26"/>
        <end position="225"/>
    </location>
</feature>
<organism evidence="3 4">
    <name type="scientific">Nocardioides jiangxiensis</name>
    <dbReference type="NCBI Taxonomy" id="3064524"/>
    <lineage>
        <taxon>Bacteria</taxon>
        <taxon>Bacillati</taxon>
        <taxon>Actinomycetota</taxon>
        <taxon>Actinomycetes</taxon>
        <taxon>Propionibacteriales</taxon>
        <taxon>Nocardioidaceae</taxon>
        <taxon>Nocardioides</taxon>
    </lineage>
</organism>
<keyword evidence="2" id="KW-0732">Signal</keyword>
<proteinExistence type="predicted"/>
<evidence type="ECO:0000313" key="3">
    <source>
        <dbReference type="EMBL" id="MDO7867152.1"/>
    </source>
</evidence>
<evidence type="ECO:0000256" key="2">
    <source>
        <dbReference type="SAM" id="SignalP"/>
    </source>
</evidence>
<comment type="caution">
    <text evidence="3">The sequence shown here is derived from an EMBL/GenBank/DDBJ whole genome shotgun (WGS) entry which is preliminary data.</text>
</comment>
<evidence type="ECO:0008006" key="5">
    <source>
        <dbReference type="Google" id="ProtNLM"/>
    </source>
</evidence>
<dbReference type="Proteomes" id="UP001233314">
    <property type="component" value="Unassembled WGS sequence"/>
</dbReference>
<sequence length="225" mass="23448">MTSRGHRRFLAGSAAVLALSLGLTGCGGNARKDAEPSAKPTVTAGVTLTPSGQHLDLGEAAKLTWAPDQNTKGIVSVAVTKIVQGSKADIARIRITPKPEDPHLYYVTVAVENLGTTDLGGVPVSRLPLFLDEGTDLLNPPADLRADMKFDKCPRGVLPTKFAKGAKATVCLVYVPTAPVDQMILQPAVGDVITWPGEVTTPSPSPTPTKKAGTKPRPKASPSKG</sequence>
<dbReference type="RefSeq" id="WP_305026557.1">
    <property type="nucleotide sequence ID" value="NZ_JAUQTA010000001.1"/>
</dbReference>
<feature type="signal peptide" evidence="2">
    <location>
        <begin position="1"/>
        <end position="25"/>
    </location>
</feature>
<accession>A0ABT9B0K5</accession>
<name>A0ABT9B0K5_9ACTN</name>
<feature type="region of interest" description="Disordered" evidence="1">
    <location>
        <begin position="196"/>
        <end position="225"/>
    </location>
</feature>
<gene>
    <name evidence="3" type="ORF">Q5722_02115</name>
</gene>
<dbReference type="EMBL" id="JAUQTA010000001">
    <property type="protein sequence ID" value="MDO7867152.1"/>
    <property type="molecule type" value="Genomic_DNA"/>
</dbReference>
<evidence type="ECO:0000256" key="1">
    <source>
        <dbReference type="SAM" id="MobiDB-lite"/>
    </source>
</evidence>
<protein>
    <recommendedName>
        <fullName evidence="5">DUF4352 domain-containing protein</fullName>
    </recommendedName>
</protein>
<keyword evidence="4" id="KW-1185">Reference proteome</keyword>
<reference evidence="3 4" key="1">
    <citation type="submission" date="2023-07" db="EMBL/GenBank/DDBJ databases">
        <title>Nocardioides sp. nov WY-20 isolated from soil.</title>
        <authorList>
            <person name="Liu B."/>
            <person name="Wan Y."/>
        </authorList>
    </citation>
    <scope>NUCLEOTIDE SEQUENCE [LARGE SCALE GENOMIC DNA]</scope>
    <source>
        <strain evidence="3 4">WY-20</strain>
    </source>
</reference>
<evidence type="ECO:0000313" key="4">
    <source>
        <dbReference type="Proteomes" id="UP001233314"/>
    </source>
</evidence>
<dbReference type="PROSITE" id="PS51257">
    <property type="entry name" value="PROKAR_LIPOPROTEIN"/>
    <property type="match status" value="1"/>
</dbReference>